<comment type="caution">
    <text evidence="4">The sequence shown here is derived from an EMBL/GenBank/DDBJ whole genome shotgun (WGS) entry which is preliminary data.</text>
</comment>
<dbReference type="SUPFAM" id="SSF50370">
    <property type="entry name" value="Ricin B-like lectins"/>
    <property type="match status" value="1"/>
</dbReference>
<feature type="compositionally biased region" description="Low complexity" evidence="1">
    <location>
        <begin position="532"/>
        <end position="542"/>
    </location>
</feature>
<keyword evidence="2" id="KW-1133">Transmembrane helix</keyword>
<evidence type="ECO:0000313" key="4">
    <source>
        <dbReference type="EMBL" id="KND40137.1"/>
    </source>
</evidence>
<dbReference type="InterPro" id="IPR035992">
    <property type="entry name" value="Ricin_B-like_lectins"/>
</dbReference>
<dbReference type="SMART" id="SM00458">
    <property type="entry name" value="RICIN"/>
    <property type="match status" value="1"/>
</dbReference>
<feature type="region of interest" description="Disordered" evidence="1">
    <location>
        <begin position="272"/>
        <end position="303"/>
    </location>
</feature>
<keyword evidence="4" id="KW-0378">Hydrolase</keyword>
<proteinExistence type="predicted"/>
<dbReference type="PATRIC" id="fig|42234.21.peg.138"/>
<feature type="region of interest" description="Disordered" evidence="1">
    <location>
        <begin position="348"/>
        <end position="382"/>
    </location>
</feature>
<protein>
    <submittedName>
        <fullName evidence="4">Hydrolase</fullName>
    </submittedName>
</protein>
<evidence type="ECO:0000256" key="2">
    <source>
        <dbReference type="SAM" id="Phobius"/>
    </source>
</evidence>
<evidence type="ECO:0000256" key="1">
    <source>
        <dbReference type="SAM" id="MobiDB-lite"/>
    </source>
</evidence>
<feature type="compositionally biased region" description="Pro residues" evidence="1">
    <location>
        <begin position="546"/>
        <end position="575"/>
    </location>
</feature>
<dbReference type="AlphaFoldDB" id="A0A0L0KPM7"/>
<name>A0A0L0KPM7_9ACTN</name>
<evidence type="ECO:0000259" key="3">
    <source>
        <dbReference type="SMART" id="SM00458"/>
    </source>
</evidence>
<sequence length="618" mass="66441">MTEAGQPNSPTSARRSKATDEMLSAELKSWEGAGPALHPVGELLDRHWEAAFTYARLCADGDRAAGMLTTAAFTRLFGESLRHDGPTAAWRPHLLVTVRRIASEWYTDGRRDLLHPALRVEDADVLAARLLPPLNRRLLSRSFQRLSPTSRCLLWHIEVESEPFEAPASLLGLDTEGARVELRRSRDRLREELLQSHRELAVEEECHRYDRLLDVTSRRGDGMDADLRGHLDRCRHCAYTADQLACFTEGTALGTALAEGTLGWAAHAYQDARAGTPEEPQQEETQRLPLPGEDFHAPSTDLVVAPGGGSVRAIRKARRRARRRNLAAAVLTVSGLVVLPLAVWSATGSGDSGNQAGESVESPSPGKNTPGNGPSWVDSGGSVQGTLRGRLHNVFSGQCIGIEGGKAVEGAEAVLATCSSVASQQWSYETSGLLRNGLAQNLCLDSHLGYAVRLTPCTDAGTQETSVRYDFTLQGTLVPRWSQDLALAPAATDGSGALVAKTRADSAAQRWVIDTSKPDLQMQIVNWDTAQTPSKTPATPKKAAPKPTPTPTPPKKPTPKPAPTPTPPASNPPPQSQCSYDNPYACDWYGNGNGYGGGPGYGGYPYGWGGYGYGGYGR</sequence>
<feature type="domain" description="Ricin B lectin" evidence="3">
    <location>
        <begin position="385"/>
        <end position="514"/>
    </location>
</feature>
<dbReference type="InterPro" id="IPR000772">
    <property type="entry name" value="Ricin_B_lectin"/>
</dbReference>
<organism evidence="4 5">
    <name type="scientific">Streptomyces acidiscabies</name>
    <dbReference type="NCBI Taxonomy" id="42234"/>
    <lineage>
        <taxon>Bacteria</taxon>
        <taxon>Bacillati</taxon>
        <taxon>Actinomycetota</taxon>
        <taxon>Actinomycetes</taxon>
        <taxon>Kitasatosporales</taxon>
        <taxon>Streptomycetaceae</taxon>
        <taxon>Streptomyces</taxon>
    </lineage>
</organism>
<feature type="transmembrane region" description="Helical" evidence="2">
    <location>
        <begin position="325"/>
        <end position="346"/>
    </location>
</feature>
<reference evidence="5" key="1">
    <citation type="submission" date="2014-07" db="EMBL/GenBank/DDBJ databases">
        <title>Genome sequencing of plant-pathogenic Streptomyces species.</title>
        <authorList>
            <person name="Harrison J."/>
            <person name="Sapp M."/>
            <person name="Thwaites R."/>
            <person name="Studholme D.J."/>
        </authorList>
    </citation>
    <scope>NUCLEOTIDE SEQUENCE [LARGE SCALE GENOMIC DNA]</scope>
    <source>
        <strain evidence="5">NCPPB 4445</strain>
    </source>
</reference>
<feature type="compositionally biased region" description="Polar residues" evidence="1">
    <location>
        <begin position="348"/>
        <end position="372"/>
    </location>
</feature>
<gene>
    <name evidence="4" type="ORF">IQ63_00655</name>
</gene>
<keyword evidence="2" id="KW-0812">Transmembrane</keyword>
<feature type="region of interest" description="Disordered" evidence="1">
    <location>
        <begin position="529"/>
        <end position="583"/>
    </location>
</feature>
<evidence type="ECO:0000313" key="5">
    <source>
        <dbReference type="Proteomes" id="UP000037151"/>
    </source>
</evidence>
<feature type="region of interest" description="Disordered" evidence="1">
    <location>
        <begin position="1"/>
        <end position="20"/>
    </location>
</feature>
<keyword evidence="2" id="KW-0472">Membrane</keyword>
<dbReference type="EMBL" id="JPPY01000006">
    <property type="protein sequence ID" value="KND40137.1"/>
    <property type="molecule type" value="Genomic_DNA"/>
</dbReference>
<dbReference type="CDD" id="cd00161">
    <property type="entry name" value="beta-trefoil_Ricin-like"/>
    <property type="match status" value="1"/>
</dbReference>
<dbReference type="PROSITE" id="PS50231">
    <property type="entry name" value="RICIN_B_LECTIN"/>
    <property type="match status" value="1"/>
</dbReference>
<dbReference type="GO" id="GO:0016787">
    <property type="term" value="F:hydrolase activity"/>
    <property type="evidence" value="ECO:0007669"/>
    <property type="project" value="UniProtKB-KW"/>
</dbReference>
<feature type="compositionally biased region" description="Polar residues" evidence="1">
    <location>
        <begin position="1"/>
        <end position="13"/>
    </location>
</feature>
<dbReference type="Proteomes" id="UP000037151">
    <property type="component" value="Unassembled WGS sequence"/>
</dbReference>
<dbReference type="Gene3D" id="2.80.10.50">
    <property type="match status" value="1"/>
</dbReference>
<dbReference type="Pfam" id="PF00652">
    <property type="entry name" value="Ricin_B_lectin"/>
    <property type="match status" value="1"/>
</dbReference>
<accession>A0A0L0KPM7</accession>